<dbReference type="HOGENOM" id="CLU_001887_1_0_1"/>
<evidence type="ECO:0000256" key="3">
    <source>
        <dbReference type="SAM" id="Phobius"/>
    </source>
</evidence>
<feature type="repeat" description="ANK" evidence="1">
    <location>
        <begin position="1011"/>
        <end position="1043"/>
    </location>
</feature>
<feature type="repeat" description="ANK" evidence="1">
    <location>
        <begin position="1104"/>
        <end position="1136"/>
    </location>
</feature>
<evidence type="ECO:0000313" key="6">
    <source>
        <dbReference type="Proteomes" id="UP000001056"/>
    </source>
</evidence>
<accession>Q2HHS1</accession>
<dbReference type="InterPro" id="IPR002110">
    <property type="entry name" value="Ankyrin_rpt"/>
</dbReference>
<dbReference type="PROSITE" id="PS50088">
    <property type="entry name" value="ANK_REPEAT"/>
    <property type="match status" value="5"/>
</dbReference>
<gene>
    <name evidence="5" type="ORF">CHGG_00233</name>
</gene>
<keyword evidence="1" id="KW-0040">ANK repeat</keyword>
<name>Q2HHS1_CHAGB</name>
<evidence type="ECO:0000256" key="1">
    <source>
        <dbReference type="PROSITE-ProRule" id="PRU00023"/>
    </source>
</evidence>
<dbReference type="VEuPathDB" id="FungiDB:CHGG_00233"/>
<dbReference type="Gene3D" id="1.25.40.20">
    <property type="entry name" value="Ankyrin repeat-containing domain"/>
    <property type="match status" value="3"/>
</dbReference>
<dbReference type="AlphaFoldDB" id="Q2HHS1"/>
<protein>
    <submittedName>
        <fullName evidence="5">Uncharacterized protein</fullName>
    </submittedName>
</protein>
<organism evidence="5 6">
    <name type="scientific">Chaetomium globosum (strain ATCC 6205 / CBS 148.51 / DSM 1962 / NBRC 6347 / NRRL 1970)</name>
    <name type="common">Soil fungus</name>
    <dbReference type="NCBI Taxonomy" id="306901"/>
    <lineage>
        <taxon>Eukaryota</taxon>
        <taxon>Fungi</taxon>
        <taxon>Dikarya</taxon>
        <taxon>Ascomycota</taxon>
        <taxon>Pezizomycotina</taxon>
        <taxon>Sordariomycetes</taxon>
        <taxon>Sordariomycetidae</taxon>
        <taxon>Sordariales</taxon>
        <taxon>Chaetomiaceae</taxon>
        <taxon>Chaetomium</taxon>
    </lineage>
</organism>
<dbReference type="OrthoDB" id="4589912at2759"/>
<keyword evidence="4" id="KW-0732">Signal</keyword>
<feature type="transmembrane region" description="Helical" evidence="3">
    <location>
        <begin position="392"/>
        <end position="411"/>
    </location>
</feature>
<dbReference type="PROSITE" id="PS50297">
    <property type="entry name" value="ANK_REP_REGION"/>
    <property type="match status" value="5"/>
</dbReference>
<dbReference type="PRINTS" id="PR01415">
    <property type="entry name" value="ANKYRIN"/>
</dbReference>
<feature type="repeat" description="ANK" evidence="1">
    <location>
        <begin position="1044"/>
        <end position="1076"/>
    </location>
</feature>
<dbReference type="Pfam" id="PF12796">
    <property type="entry name" value="Ank_2"/>
    <property type="match status" value="3"/>
</dbReference>
<feature type="signal peptide" evidence="4">
    <location>
        <begin position="1"/>
        <end position="21"/>
    </location>
</feature>
<feature type="region of interest" description="Disordered" evidence="2">
    <location>
        <begin position="616"/>
        <end position="649"/>
    </location>
</feature>
<dbReference type="Proteomes" id="UP000001056">
    <property type="component" value="Unassembled WGS sequence"/>
</dbReference>
<dbReference type="eggNOG" id="KOG0504">
    <property type="taxonomic scope" value="Eukaryota"/>
</dbReference>
<dbReference type="EMBL" id="CH408029">
    <property type="protein sequence ID" value="EAQ91998.1"/>
    <property type="molecule type" value="Genomic_DNA"/>
</dbReference>
<feature type="compositionally biased region" description="Basic and acidic residues" evidence="2">
    <location>
        <begin position="167"/>
        <end position="180"/>
    </location>
</feature>
<keyword evidence="3" id="KW-0812">Transmembrane</keyword>
<dbReference type="PANTHER" id="PTHR24133:SF40">
    <property type="entry name" value="ANKYRIN REPEAT DOMAIN 44"/>
    <property type="match status" value="1"/>
</dbReference>
<feature type="region of interest" description="Disordered" evidence="2">
    <location>
        <begin position="134"/>
        <end position="195"/>
    </location>
</feature>
<dbReference type="PANTHER" id="PTHR24133">
    <property type="entry name" value="ANKYRIN DOMAIN-CONTAINING"/>
    <property type="match status" value="1"/>
</dbReference>
<dbReference type="SUPFAM" id="SSF48403">
    <property type="entry name" value="Ankyrin repeat"/>
    <property type="match status" value="2"/>
</dbReference>
<feature type="transmembrane region" description="Helical" evidence="3">
    <location>
        <begin position="248"/>
        <end position="269"/>
    </location>
</feature>
<keyword evidence="3" id="KW-0472">Membrane</keyword>
<feature type="repeat" description="ANK" evidence="1">
    <location>
        <begin position="889"/>
        <end position="921"/>
    </location>
</feature>
<reference evidence="6" key="1">
    <citation type="journal article" date="2015" name="Genome Announc.">
        <title>Draft genome sequence of the cellulolytic fungus Chaetomium globosum.</title>
        <authorList>
            <person name="Cuomo C.A."/>
            <person name="Untereiner W.A."/>
            <person name="Ma L.-J."/>
            <person name="Grabherr M."/>
            <person name="Birren B.W."/>
        </authorList>
    </citation>
    <scope>NUCLEOTIDE SEQUENCE [LARGE SCALE GENOMIC DNA]</scope>
    <source>
        <strain evidence="6">ATCC 6205 / CBS 148.51 / DSM 1962 / NBRC 6347 / NRRL 1970</strain>
    </source>
</reference>
<dbReference type="STRING" id="306901.Q2HHS1"/>
<keyword evidence="6" id="KW-1185">Reference proteome</keyword>
<dbReference type="OMA" id="WRIAAVE"/>
<evidence type="ECO:0000256" key="4">
    <source>
        <dbReference type="SAM" id="SignalP"/>
    </source>
</evidence>
<dbReference type="InParanoid" id="Q2HHS1"/>
<feature type="compositionally biased region" description="Basic and acidic residues" evidence="2">
    <location>
        <begin position="718"/>
        <end position="728"/>
    </location>
</feature>
<proteinExistence type="predicted"/>
<dbReference type="InterPro" id="IPR036770">
    <property type="entry name" value="Ankyrin_rpt-contain_sf"/>
</dbReference>
<feature type="repeat" description="ANK" evidence="1">
    <location>
        <begin position="856"/>
        <end position="888"/>
    </location>
</feature>
<dbReference type="InterPro" id="IPR052391">
    <property type="entry name" value="E3_Ligase-Neurotoxin"/>
</dbReference>
<feature type="transmembrane region" description="Helical" evidence="3">
    <location>
        <begin position="61"/>
        <end position="82"/>
    </location>
</feature>
<sequence length="1158" mass="126488">MLTIQPVNFILVISLAACAVADDGDDFSNNLISDLAPLLALFGEKVTTQFMSQSVGWADNIILAVAPLGILTAIVSAIRVGGPTWLKTVIGRARENRAVAESELMSSTSHEVCELWNDSDLAKTNPPFLPEPSLWERLLGGGRPKGGSRLKLANGTKGATREQPTNSRHDSRSERSDSKQKAQKAPQTRDPEKALPMLGSQELPALQNKTAEGDPPSKKRLVAVIRNTDVSTPNLTLNIHSQISRRELYAIALFGVILQLGILVYFGIAAELPALKYALLKDDNVVARYALPCAVIGTVLLVASMLICAHVVESSTLETSYRPVEGVEARVVWLQRSGTVNDQAFDSFAIFPAQSQAVITTSRRAPRRKLALLPPWAKKKGTESTIIDVEHIAAVCGSLVGICGFIVQFVGLRSMHWSASAAQLGATIAMTILRASVRRNLSINPQSQPLIRGHEMDWLALALGDSINDSDSWLKKRGRPWDWRVVAVEDPGRSEKLKQQFATASTEISGSISHRATLTRRDLGALADWYGSASPEAIALARAIEATLDAFGDLIDRDGKDFYWSLPALKPFGEPNHEPIVFRVERQEGGNWVAYADELEAAWSLWQYSVHEQENPTHSGLVDEARKDKEVGRRLKSKPPRQRGDEWLRSKGSLAKRSVRLLSSYNHGLYQDLRLWMPDGSVRVIGVEQNDDKSTDESRVIEIESHRILGHASGWTVRDSDSGEDNKKRLTKVPLPGQDSAPDETTTHTIIATESYSALKTLFVHHLFATFMWTMAKTIEKPIADSADIRITEVDETNGDLRRRSFALHTSRLSKLAQDIQTTGLGGLEDVYLCILPALSIENKLPPSCKHTKDVNGRTPLHLVAATGSEADVKRVVELGADKNARDDRSQTPLHVAIANGNLAVVKAVVNLGADIEARTSDGWTPLATAARHGHADLRRRPPMSGTPLVLAARYGHTGGGRTAAEIWCKPLTRPPAGDGHRSFKRRRKGKRARPGCWFCTGRTRRRRILPGRTPLHGAASKGITGVVKALVELKADIEARDNFNGTPLHWAAAGGHAETVRALVGLGANKESRVSGGWIPHYEAIVAGDQNMKSIAGEDEGSGGQTPMHLAAMNGHGAVIKILIEVGADTNARDRYRRTPQDWAIEEGRAEVVELLR</sequence>
<feature type="compositionally biased region" description="Basic and acidic residues" evidence="2">
    <location>
        <begin position="616"/>
        <end position="633"/>
    </location>
</feature>
<evidence type="ECO:0000313" key="5">
    <source>
        <dbReference type="EMBL" id="EAQ91998.1"/>
    </source>
</evidence>
<evidence type="ECO:0000256" key="2">
    <source>
        <dbReference type="SAM" id="MobiDB-lite"/>
    </source>
</evidence>
<dbReference type="SMART" id="SM00248">
    <property type="entry name" value="ANK"/>
    <property type="match status" value="5"/>
</dbReference>
<keyword evidence="3" id="KW-1133">Transmembrane helix</keyword>
<dbReference type="RefSeq" id="XP_001219454.1">
    <property type="nucleotide sequence ID" value="XM_001219453.1"/>
</dbReference>
<feature type="transmembrane region" description="Helical" evidence="3">
    <location>
        <begin position="289"/>
        <end position="312"/>
    </location>
</feature>
<dbReference type="GeneID" id="4388261"/>
<feature type="region of interest" description="Disordered" evidence="2">
    <location>
        <begin position="715"/>
        <end position="744"/>
    </location>
</feature>
<feature type="chain" id="PRO_5004209188" evidence="4">
    <location>
        <begin position="22"/>
        <end position="1158"/>
    </location>
</feature>